<feature type="region of interest" description="Disordered" evidence="1">
    <location>
        <begin position="175"/>
        <end position="204"/>
    </location>
</feature>
<dbReference type="EMBL" id="JWZT01001363">
    <property type="protein sequence ID" value="KII72160.1"/>
    <property type="molecule type" value="Genomic_DNA"/>
</dbReference>
<evidence type="ECO:0000256" key="1">
    <source>
        <dbReference type="SAM" id="MobiDB-lite"/>
    </source>
</evidence>
<evidence type="ECO:0000313" key="2">
    <source>
        <dbReference type="EMBL" id="KII72160.1"/>
    </source>
</evidence>
<comment type="caution">
    <text evidence="2">The sequence shown here is derived from an EMBL/GenBank/DDBJ whole genome shotgun (WGS) entry which is preliminary data.</text>
</comment>
<dbReference type="Proteomes" id="UP000031668">
    <property type="component" value="Unassembled WGS sequence"/>
</dbReference>
<dbReference type="AlphaFoldDB" id="A0A0C2N779"/>
<organism evidence="2 3">
    <name type="scientific">Thelohanellus kitauei</name>
    <name type="common">Myxosporean</name>
    <dbReference type="NCBI Taxonomy" id="669202"/>
    <lineage>
        <taxon>Eukaryota</taxon>
        <taxon>Metazoa</taxon>
        <taxon>Cnidaria</taxon>
        <taxon>Myxozoa</taxon>
        <taxon>Myxosporea</taxon>
        <taxon>Bivalvulida</taxon>
        <taxon>Platysporina</taxon>
        <taxon>Myxobolidae</taxon>
        <taxon>Thelohanellus</taxon>
    </lineage>
</organism>
<reference evidence="2 3" key="1">
    <citation type="journal article" date="2014" name="Genome Biol. Evol.">
        <title>The genome of the myxosporean Thelohanellus kitauei shows adaptations to nutrient acquisition within its fish host.</title>
        <authorList>
            <person name="Yang Y."/>
            <person name="Xiong J."/>
            <person name="Zhou Z."/>
            <person name="Huo F."/>
            <person name="Miao W."/>
            <person name="Ran C."/>
            <person name="Liu Y."/>
            <person name="Zhang J."/>
            <person name="Feng J."/>
            <person name="Wang M."/>
            <person name="Wang M."/>
            <person name="Wang L."/>
            <person name="Yao B."/>
        </authorList>
    </citation>
    <scope>NUCLEOTIDE SEQUENCE [LARGE SCALE GENOMIC DNA]</scope>
    <source>
        <strain evidence="2">Wuqing</strain>
    </source>
</reference>
<protein>
    <submittedName>
        <fullName evidence="2">Uncharacterized protein</fullName>
    </submittedName>
</protein>
<proteinExistence type="predicted"/>
<sequence length="241" mass="27830">MMASNAPLQFEKVDAALHRRSVFLNFPTSFVTRPRRIGEKQIDSKLGDMIEKGTVLHRQFMWMLVLNLKCLYRSSSPLLPSLYHPKKYRITLEELMVTNIGTDLQEYIDKNLQYHHRPFLTFGDILSSFRPNVPNTIVCIILCELTYELTLKNSHKQHITITTLVTNDIKSMSTDVKARSIRRPPPPSSNSYDDDHESLSPPVIRFDQPEIKLTQRILFQSVLSSDNKKNIQESQTLGDDQ</sequence>
<accession>A0A0C2N779</accession>
<gene>
    <name evidence="2" type="ORF">RF11_10253</name>
</gene>
<evidence type="ECO:0000313" key="3">
    <source>
        <dbReference type="Proteomes" id="UP000031668"/>
    </source>
</evidence>
<keyword evidence="3" id="KW-1185">Reference proteome</keyword>
<name>A0A0C2N779_THEKT</name>